<dbReference type="Gene3D" id="1.10.443.10">
    <property type="entry name" value="Intergrase catalytic core"/>
    <property type="match status" value="1"/>
</dbReference>
<gene>
    <name evidence="3" type="ORF">GRX03_12370</name>
</gene>
<dbReference type="InterPro" id="IPR050090">
    <property type="entry name" value="Tyrosine_recombinase_XerCD"/>
</dbReference>
<reference evidence="3 4" key="1">
    <citation type="submission" date="2019-12" db="EMBL/GenBank/DDBJ databases">
        <title>Isolation and characterization of three novel carbon monoxide-oxidizing members of Halobacteria from salione crusts and soils.</title>
        <authorList>
            <person name="Myers M.R."/>
            <person name="King G.M."/>
        </authorList>
    </citation>
    <scope>NUCLEOTIDE SEQUENCE [LARGE SCALE GENOMIC DNA]</scope>
    <source>
        <strain evidence="3 4">WSH3</strain>
    </source>
</reference>
<dbReference type="GO" id="GO:0006310">
    <property type="term" value="P:DNA recombination"/>
    <property type="evidence" value="ECO:0007669"/>
    <property type="project" value="UniProtKB-KW"/>
</dbReference>
<evidence type="ECO:0000313" key="4">
    <source>
        <dbReference type="Proteomes" id="UP000466535"/>
    </source>
</evidence>
<dbReference type="SUPFAM" id="SSF56349">
    <property type="entry name" value="DNA breaking-rejoining enzymes"/>
    <property type="match status" value="1"/>
</dbReference>
<dbReference type="InterPro" id="IPR011010">
    <property type="entry name" value="DNA_brk_join_enz"/>
</dbReference>
<dbReference type="EMBL" id="WUUT01000004">
    <property type="protein sequence ID" value="MXR52395.1"/>
    <property type="molecule type" value="Genomic_DNA"/>
</dbReference>
<dbReference type="InterPro" id="IPR002104">
    <property type="entry name" value="Integrase_catalytic"/>
</dbReference>
<dbReference type="Proteomes" id="UP000466535">
    <property type="component" value="Unassembled WGS sequence"/>
</dbReference>
<evidence type="ECO:0000259" key="2">
    <source>
        <dbReference type="PROSITE" id="PS51898"/>
    </source>
</evidence>
<organism evidence="3 4">
    <name type="scientific">Halovenus carboxidivorans</name>
    <dbReference type="NCBI Taxonomy" id="2692199"/>
    <lineage>
        <taxon>Archaea</taxon>
        <taxon>Methanobacteriati</taxon>
        <taxon>Methanobacteriota</taxon>
        <taxon>Stenosarchaea group</taxon>
        <taxon>Halobacteria</taxon>
        <taxon>Halobacteriales</taxon>
        <taxon>Haloarculaceae</taxon>
        <taxon>Halovenus</taxon>
    </lineage>
</organism>
<dbReference type="GO" id="GO:0003677">
    <property type="term" value="F:DNA binding"/>
    <property type="evidence" value="ECO:0007669"/>
    <property type="project" value="InterPro"/>
</dbReference>
<dbReference type="PROSITE" id="PS51898">
    <property type="entry name" value="TYR_RECOMBINASE"/>
    <property type="match status" value="1"/>
</dbReference>
<comment type="caution">
    <text evidence="3">The sequence shown here is derived from an EMBL/GenBank/DDBJ whole genome shotgun (WGS) entry which is preliminary data.</text>
</comment>
<evidence type="ECO:0000256" key="1">
    <source>
        <dbReference type="ARBA" id="ARBA00023172"/>
    </source>
</evidence>
<feature type="domain" description="Tyr recombinase" evidence="2">
    <location>
        <begin position="129"/>
        <end position="337"/>
    </location>
</feature>
<dbReference type="PANTHER" id="PTHR30349:SF87">
    <property type="entry name" value="TRANSPOSASE A"/>
    <property type="match status" value="1"/>
</dbReference>
<dbReference type="GO" id="GO:0015074">
    <property type="term" value="P:DNA integration"/>
    <property type="evidence" value="ECO:0007669"/>
    <property type="project" value="InterPro"/>
</dbReference>
<dbReference type="OrthoDB" id="144892at2157"/>
<accession>A0A6B0T2Z9</accession>
<dbReference type="RefSeq" id="WP_159764506.1">
    <property type="nucleotide sequence ID" value="NZ_WUUT01000004.1"/>
</dbReference>
<evidence type="ECO:0000313" key="3">
    <source>
        <dbReference type="EMBL" id="MXR52395.1"/>
    </source>
</evidence>
<sequence length="411" mass="47156">MTTTEYIDVSKALQNLENEVSEENFEAVRDLINHAAAEGIGESQQQRHIYAWKTVLNKFAPEDFQIRGASEQELKTLVADLNRSDYAEATKHKFRCAIKKFYTVENRGQAPEKIQFFSVHKSSKPTSVSREDLFTDDELKQLLRNFANTRDRAFTYVLYESAARPGELLSRNIADFTTNEKGDFIYLEGAKGTPDRTNQLVRSGRPLREWIASHPLGGEPGDIDDPNAPLWVKAEQQACKNCGKIPHHHDDSCNYEPDRSDRMNYDGFRRRFKKACERADIPENKRTPYNLRHTRLTEVATFMGYEQLNKFAGWKPGSDRAKVYVHLNNDDVNKAIREEYGLSSGEEQNQSQDCPFCGTENQSTHTECRNCGRPMSLEQETSRQDKQEVLERLAELEENGVLGKIEELTEE</sequence>
<proteinExistence type="predicted"/>
<dbReference type="Pfam" id="PF00589">
    <property type="entry name" value="Phage_integrase"/>
    <property type="match status" value="1"/>
</dbReference>
<keyword evidence="1" id="KW-0233">DNA recombination</keyword>
<dbReference type="PANTHER" id="PTHR30349">
    <property type="entry name" value="PHAGE INTEGRASE-RELATED"/>
    <property type="match status" value="1"/>
</dbReference>
<dbReference type="InterPro" id="IPR013762">
    <property type="entry name" value="Integrase-like_cat_sf"/>
</dbReference>
<protein>
    <submittedName>
        <fullName evidence="3">Tyrosine-type recombinase/integrase</fullName>
    </submittedName>
</protein>
<keyword evidence="4" id="KW-1185">Reference proteome</keyword>
<dbReference type="AlphaFoldDB" id="A0A6B0T2Z9"/>
<name>A0A6B0T2Z9_9EURY</name>